<evidence type="ECO:0008006" key="4">
    <source>
        <dbReference type="Google" id="ProtNLM"/>
    </source>
</evidence>
<sequence>MRYIITRPDLQEGSLRLLKYLEGTFPQSGPAHFVDDRGQEHAVQVDRDRGRIWGLGGFFHAQHLGVNDVLHLTNLAPARYQVEAVVKPHAAPLPPRPPVSAAPETRRVVVSTSPHVREVRVQEIRAVNTAPVQPRQESQVVEAPPRQEIQLREAQSRQESQARGEAQPRQEALPRPAAEPGAGTRAGSERPVTAERDQPAGRVQITERVQAGPAREARSVEARSPNRAGPVGAAPVSATPAMARPLDVRFPEAAARIVPAFVPVPDEVGAQLVELARLTGYRLQDTGAGVSRLSAELGAHGYSVLIAHSEAALQSTAWQEDADYRVLLTDEAQRPGNQGRLTREALVALIEHARLAPLSPVDLRGYWKAGSVDLESAASVAEFVSAHLAQRGAFSFVLLTLAQQPAHSVVSVQRLAERLGSGVNYAELGSILDTLTRPPFLALTPLPAGQYLLRVGVPELLGDLAEYAEGVRRRVRVPAREREREIVRA</sequence>
<gene>
    <name evidence="2" type="ORF">GCM10008955_23860</name>
</gene>
<feature type="region of interest" description="Disordered" evidence="1">
    <location>
        <begin position="89"/>
        <end position="111"/>
    </location>
</feature>
<feature type="region of interest" description="Disordered" evidence="1">
    <location>
        <begin position="152"/>
        <end position="236"/>
    </location>
</feature>
<evidence type="ECO:0000313" key="2">
    <source>
        <dbReference type="EMBL" id="GGK29311.1"/>
    </source>
</evidence>
<organism evidence="2 3">
    <name type="scientific">Deinococcus malanensis</name>
    <dbReference type="NCBI Taxonomy" id="1706855"/>
    <lineage>
        <taxon>Bacteria</taxon>
        <taxon>Thermotogati</taxon>
        <taxon>Deinococcota</taxon>
        <taxon>Deinococci</taxon>
        <taxon>Deinococcales</taxon>
        <taxon>Deinococcaceae</taxon>
        <taxon>Deinococcus</taxon>
    </lineage>
</organism>
<name>A0ABQ2F034_9DEIO</name>
<evidence type="ECO:0000313" key="3">
    <source>
        <dbReference type="Proteomes" id="UP000647587"/>
    </source>
</evidence>
<keyword evidence="3" id="KW-1185">Reference proteome</keyword>
<evidence type="ECO:0000256" key="1">
    <source>
        <dbReference type="SAM" id="MobiDB-lite"/>
    </source>
</evidence>
<dbReference type="RefSeq" id="WP_189008981.1">
    <property type="nucleotide sequence ID" value="NZ_BMPP01000009.1"/>
</dbReference>
<reference evidence="3" key="1">
    <citation type="journal article" date="2019" name="Int. J. Syst. Evol. Microbiol.">
        <title>The Global Catalogue of Microorganisms (GCM) 10K type strain sequencing project: providing services to taxonomists for standard genome sequencing and annotation.</title>
        <authorList>
            <consortium name="The Broad Institute Genomics Platform"/>
            <consortium name="The Broad Institute Genome Sequencing Center for Infectious Disease"/>
            <person name="Wu L."/>
            <person name="Ma J."/>
        </authorList>
    </citation>
    <scope>NUCLEOTIDE SEQUENCE [LARGE SCALE GENOMIC DNA]</scope>
    <source>
        <strain evidence="3">JCM 30331</strain>
    </source>
</reference>
<comment type="caution">
    <text evidence="2">The sequence shown here is derived from an EMBL/GenBank/DDBJ whole genome shotgun (WGS) entry which is preliminary data.</text>
</comment>
<dbReference type="EMBL" id="BMPP01000009">
    <property type="protein sequence ID" value="GGK29311.1"/>
    <property type="molecule type" value="Genomic_DNA"/>
</dbReference>
<proteinExistence type="predicted"/>
<feature type="compositionally biased region" description="Pro residues" evidence="1">
    <location>
        <begin position="91"/>
        <end position="100"/>
    </location>
</feature>
<dbReference type="Proteomes" id="UP000647587">
    <property type="component" value="Unassembled WGS sequence"/>
</dbReference>
<accession>A0ABQ2F034</accession>
<feature type="compositionally biased region" description="Basic and acidic residues" evidence="1">
    <location>
        <begin position="152"/>
        <end position="168"/>
    </location>
</feature>
<protein>
    <recommendedName>
        <fullName evidence="4">DUF4388 domain-containing protein</fullName>
    </recommendedName>
</protein>